<evidence type="ECO:0000259" key="2">
    <source>
        <dbReference type="Pfam" id="PF07859"/>
    </source>
</evidence>
<dbReference type="InterPro" id="IPR050466">
    <property type="entry name" value="Carboxylest/Gibb_receptor"/>
</dbReference>
<evidence type="ECO:0000256" key="1">
    <source>
        <dbReference type="ARBA" id="ARBA00010515"/>
    </source>
</evidence>
<dbReference type="PANTHER" id="PTHR23024:SF24">
    <property type="entry name" value="ALPHA_BETA HYDROLASE FOLD-3 DOMAIN-CONTAINING PROTEIN"/>
    <property type="match status" value="1"/>
</dbReference>
<dbReference type="InterPro" id="IPR029058">
    <property type="entry name" value="AB_hydrolase_fold"/>
</dbReference>
<keyword evidence="4" id="KW-1185">Reference proteome</keyword>
<dbReference type="PANTHER" id="PTHR23024">
    <property type="entry name" value="ARYLACETAMIDE DEACETYLASE"/>
    <property type="match status" value="1"/>
</dbReference>
<dbReference type="Proteomes" id="UP000236630">
    <property type="component" value="Unassembled WGS sequence"/>
</dbReference>
<dbReference type="InterPro" id="IPR013094">
    <property type="entry name" value="AB_hydrolase_3"/>
</dbReference>
<accession>A0A2H5PQF5</accession>
<protein>
    <recommendedName>
        <fullName evidence="2">Alpha/beta hydrolase fold-3 domain-containing protein</fullName>
    </recommendedName>
</protein>
<dbReference type="STRING" id="55188.A0A2H5PQF5"/>
<comment type="caution">
    <text evidence="3">The sequence shown here is derived from an EMBL/GenBank/DDBJ whole genome shotgun (WGS) entry which is preliminary data.</text>
</comment>
<evidence type="ECO:0000313" key="3">
    <source>
        <dbReference type="EMBL" id="GAY54596.1"/>
    </source>
</evidence>
<organism evidence="3 4">
    <name type="scientific">Citrus unshiu</name>
    <name type="common">Satsuma mandarin</name>
    <name type="synonym">Citrus nobilis var. unshiu</name>
    <dbReference type="NCBI Taxonomy" id="55188"/>
    <lineage>
        <taxon>Eukaryota</taxon>
        <taxon>Viridiplantae</taxon>
        <taxon>Streptophyta</taxon>
        <taxon>Embryophyta</taxon>
        <taxon>Tracheophyta</taxon>
        <taxon>Spermatophyta</taxon>
        <taxon>Magnoliopsida</taxon>
        <taxon>eudicotyledons</taxon>
        <taxon>Gunneridae</taxon>
        <taxon>Pentapetalae</taxon>
        <taxon>rosids</taxon>
        <taxon>malvids</taxon>
        <taxon>Sapindales</taxon>
        <taxon>Rutaceae</taxon>
        <taxon>Aurantioideae</taxon>
        <taxon>Citrus</taxon>
    </lineage>
</organism>
<dbReference type="Gene3D" id="3.40.50.1820">
    <property type="entry name" value="alpha/beta hydrolase"/>
    <property type="match status" value="1"/>
</dbReference>
<name>A0A2H5PQF5_CITUN</name>
<reference evidence="3 4" key="1">
    <citation type="journal article" date="2017" name="Front. Genet.">
        <title>Draft sequencing of the heterozygous diploid genome of Satsuma (Citrus unshiu Marc.) using a hybrid assembly approach.</title>
        <authorList>
            <person name="Shimizu T."/>
            <person name="Tanizawa Y."/>
            <person name="Mochizuki T."/>
            <person name="Nagasaki H."/>
            <person name="Yoshioka T."/>
            <person name="Toyoda A."/>
            <person name="Fujiyama A."/>
            <person name="Kaminuma E."/>
            <person name="Nakamura Y."/>
        </authorList>
    </citation>
    <scope>NUCLEOTIDE SEQUENCE [LARGE SCALE GENOMIC DNA]</scope>
    <source>
        <strain evidence="4">cv. Miyagawa wase</strain>
    </source>
</reference>
<dbReference type="AlphaFoldDB" id="A0A2H5PQF5"/>
<dbReference type="GO" id="GO:0009860">
    <property type="term" value="P:pollen tube growth"/>
    <property type="evidence" value="ECO:0007669"/>
    <property type="project" value="TreeGrafter"/>
</dbReference>
<dbReference type="SUPFAM" id="SSF53474">
    <property type="entry name" value="alpha/beta-Hydrolases"/>
    <property type="match status" value="1"/>
</dbReference>
<sequence>MSNNKPSTCADFAKTWKMKLTVFVTNLVMKFCCRSDGTVNRRLVNFLDFKVPPSVKPLNGVKTYDIIVDASRNLWFRLFSPVPVPAPTDASGLPVIIFFHGGGFALMSADSLPYDTLCRRLVKELSAVVISVNYRLSPEFKYPCQYEDGFDVLTFIECNPSFEGIPRNANLMNCFIGGDSAGGNIAHHVAVKACDKEFTNLKINGVIAIQPGFFGQEKTESEIMLVRAPFLDARLLDCFVKAFLPEGSDRDHPAANVFGPNSVDISGLKFPATIVIVGGIDPLKDRQKRYYEGLKKCGKEAYLIEYPNAFHSFYTFPEVLESSLMINEVRDFMQKQSTK</sequence>
<comment type="similarity">
    <text evidence="1">Belongs to the 'GDXG' lipolytic enzyme family.</text>
</comment>
<dbReference type="Pfam" id="PF07859">
    <property type="entry name" value="Abhydrolase_3"/>
    <property type="match status" value="1"/>
</dbReference>
<dbReference type="GO" id="GO:0052689">
    <property type="term" value="F:carboxylic ester hydrolase activity"/>
    <property type="evidence" value="ECO:0007669"/>
    <property type="project" value="TreeGrafter"/>
</dbReference>
<proteinExistence type="inferred from homology"/>
<evidence type="ECO:0000313" key="4">
    <source>
        <dbReference type="Proteomes" id="UP000236630"/>
    </source>
</evidence>
<dbReference type="EMBL" id="BDQV01000107">
    <property type="protein sequence ID" value="GAY54596.1"/>
    <property type="molecule type" value="Genomic_DNA"/>
</dbReference>
<feature type="domain" description="Alpha/beta hydrolase fold-3" evidence="2">
    <location>
        <begin position="96"/>
        <end position="314"/>
    </location>
</feature>
<gene>
    <name evidence="3" type="ORF">CUMW_157930</name>
</gene>